<evidence type="ECO:0000256" key="2">
    <source>
        <dbReference type="ARBA" id="ARBA00023002"/>
    </source>
</evidence>
<dbReference type="AlphaFoldDB" id="A0A8H4VBM2"/>
<dbReference type="Proteomes" id="UP000562929">
    <property type="component" value="Unassembled WGS sequence"/>
</dbReference>
<dbReference type="Gene3D" id="3.50.50.60">
    <property type="entry name" value="FAD/NAD(P)-binding domain"/>
    <property type="match status" value="1"/>
</dbReference>
<keyword evidence="3" id="KW-0503">Monooxygenase</keyword>
<accession>A0A8H4VBM2</accession>
<dbReference type="GO" id="GO:0004497">
    <property type="term" value="F:monooxygenase activity"/>
    <property type="evidence" value="ECO:0007669"/>
    <property type="project" value="UniProtKB-KW"/>
</dbReference>
<dbReference type="PANTHER" id="PTHR43747">
    <property type="entry name" value="FAD-BINDING PROTEIN"/>
    <property type="match status" value="1"/>
</dbReference>
<keyword evidence="6" id="KW-1185">Reference proteome</keyword>
<dbReference type="EMBL" id="JAACLJ010000007">
    <property type="protein sequence ID" value="KAF4583089.1"/>
    <property type="molecule type" value="Genomic_DNA"/>
</dbReference>
<dbReference type="InterPro" id="IPR006905">
    <property type="entry name" value="Flavin_halogenase"/>
</dbReference>
<dbReference type="OrthoDB" id="3340390at2759"/>
<dbReference type="PRINTS" id="PR00420">
    <property type="entry name" value="RNGMNOXGNASE"/>
</dbReference>
<proteinExistence type="inferred from homology"/>
<dbReference type="SUPFAM" id="SSF51905">
    <property type="entry name" value="FAD/NAD(P)-binding domain"/>
    <property type="match status" value="1"/>
</dbReference>
<comment type="caution">
    <text evidence="5">The sequence shown here is derived from an EMBL/GenBank/DDBJ whole genome shotgun (WGS) entry which is preliminary data.</text>
</comment>
<evidence type="ECO:0000256" key="1">
    <source>
        <dbReference type="ARBA" id="ARBA00005706"/>
    </source>
</evidence>
<dbReference type="PANTHER" id="PTHR43747:SF5">
    <property type="entry name" value="FAD-BINDING DOMAIN-CONTAINING PROTEIN"/>
    <property type="match status" value="1"/>
</dbReference>
<keyword evidence="2" id="KW-0560">Oxidoreductase</keyword>
<dbReference type="InterPro" id="IPR036188">
    <property type="entry name" value="FAD/NAD-bd_sf"/>
</dbReference>
<dbReference type="Pfam" id="PF04820">
    <property type="entry name" value="Trp_halogenase"/>
    <property type="match status" value="1"/>
</dbReference>
<evidence type="ECO:0000256" key="4">
    <source>
        <dbReference type="SAM" id="MobiDB-lite"/>
    </source>
</evidence>
<protein>
    <submittedName>
        <fullName evidence="5">FAD/NAD(P)-binding domain-containing protein</fullName>
    </submittedName>
</protein>
<evidence type="ECO:0000313" key="5">
    <source>
        <dbReference type="EMBL" id="KAF4583089.1"/>
    </source>
</evidence>
<sequence length="245" mass="26587">MAVPQSSTVLVIGAGPAGAYAACCLAREGIDTVLLEAVKFPRYHIGESTLPSLRHFFKFIDVDRVFDSSVENGALTLALQNGAVFRLNQLHPDACTDFIEALGPDGYAWNLIRSESDDLLFRHARTCGAHAFDETKVDAIQFEANANRDEAGGPGRPVSATWSRKDGSTGSITFDYLVDASGRNGILSTKYLRNRTFNRGLKNVASWGYWKSDALYGKGTSWEGLPYFEALQGKLGHVSSVLSGS</sequence>
<dbReference type="InterPro" id="IPR050816">
    <property type="entry name" value="Flavin-dep_Halogenase_NPB"/>
</dbReference>
<evidence type="ECO:0000256" key="3">
    <source>
        <dbReference type="ARBA" id="ARBA00023033"/>
    </source>
</evidence>
<reference evidence="5 6" key="1">
    <citation type="journal article" date="2020" name="G3 (Bethesda)">
        <title>Genetic Underpinnings of Host Manipulation by Ophiocordyceps as Revealed by Comparative Transcriptomics.</title>
        <authorList>
            <person name="Will I."/>
            <person name="Das B."/>
            <person name="Trinh T."/>
            <person name="Brachmann A."/>
            <person name="Ohm R.A."/>
            <person name="de Bekker C."/>
        </authorList>
    </citation>
    <scope>NUCLEOTIDE SEQUENCE [LARGE SCALE GENOMIC DNA]</scope>
    <source>
        <strain evidence="5 6">EC05</strain>
    </source>
</reference>
<comment type="similarity">
    <text evidence="1">Belongs to the flavin-dependent halogenase family.</text>
</comment>
<organism evidence="5 6">
    <name type="scientific">Ophiocordyceps camponoti-floridani</name>
    <dbReference type="NCBI Taxonomy" id="2030778"/>
    <lineage>
        <taxon>Eukaryota</taxon>
        <taxon>Fungi</taxon>
        <taxon>Dikarya</taxon>
        <taxon>Ascomycota</taxon>
        <taxon>Pezizomycotina</taxon>
        <taxon>Sordariomycetes</taxon>
        <taxon>Hypocreomycetidae</taxon>
        <taxon>Hypocreales</taxon>
        <taxon>Ophiocordycipitaceae</taxon>
        <taxon>Ophiocordyceps</taxon>
    </lineage>
</organism>
<name>A0A8H4VBM2_9HYPO</name>
<evidence type="ECO:0000313" key="6">
    <source>
        <dbReference type="Proteomes" id="UP000562929"/>
    </source>
</evidence>
<gene>
    <name evidence="5" type="ORF">GQ602_006233</name>
</gene>
<feature type="region of interest" description="Disordered" evidence="4">
    <location>
        <begin position="146"/>
        <end position="165"/>
    </location>
</feature>